<name>A0A2N3LIJ1_9BACI</name>
<dbReference type="OrthoDB" id="1957331at2"/>
<dbReference type="EMBL" id="PIQO01000010">
    <property type="protein sequence ID" value="PKR84448.1"/>
    <property type="molecule type" value="Genomic_DNA"/>
</dbReference>
<keyword evidence="3" id="KW-1185">Reference proteome</keyword>
<feature type="signal peptide" evidence="1">
    <location>
        <begin position="1"/>
        <end position="25"/>
    </location>
</feature>
<dbReference type="RefSeq" id="WP_101354787.1">
    <property type="nucleotide sequence ID" value="NZ_PIQO01000010.1"/>
</dbReference>
<comment type="caution">
    <text evidence="2">The sequence shown here is derived from an EMBL/GenBank/DDBJ whole genome shotgun (WGS) entry which is preliminary data.</text>
</comment>
<gene>
    <name evidence="2" type="ORF">CWO92_13750</name>
</gene>
<dbReference type="AlphaFoldDB" id="A0A2N3LIJ1"/>
<organism evidence="2 3">
    <name type="scientific">Heyndrickxia camelliae</name>
    <dbReference type="NCBI Taxonomy" id="1707093"/>
    <lineage>
        <taxon>Bacteria</taxon>
        <taxon>Bacillati</taxon>
        <taxon>Bacillota</taxon>
        <taxon>Bacilli</taxon>
        <taxon>Bacillales</taxon>
        <taxon>Bacillaceae</taxon>
        <taxon>Heyndrickxia</taxon>
    </lineage>
</organism>
<keyword evidence="1" id="KW-0732">Signal</keyword>
<dbReference type="Gene3D" id="2.50.20.20">
    <property type="match status" value="1"/>
</dbReference>
<dbReference type="Proteomes" id="UP000233440">
    <property type="component" value="Unassembled WGS sequence"/>
</dbReference>
<sequence length="285" mass="32637">MKKLVFSFMSIVLLLSLAACGQQTADPVDSKTKKKTELTLAEVFSKTTEASKELKSVHSDMELNQTMNVPGQDETMDIHSNIAVDMVLNPMTMYEKMKMSMKGGDESLQDQAMDVEAYLAKEGFFFYDPTTKQWLKMPEELSSQILQMPEQQVNPAEQLKQLQQFTDDFSFKQNDTHYILNLKASGEKFDKFLKDNAKQLMPDALKESAAALDDIHFKNVNYEIFIDKKTFNITALNMNQEMEMNVEGQKLSLKQKMKGTYSDYNKINEIKVPQEVLDNAQEINE</sequence>
<reference evidence="2 3" key="1">
    <citation type="submission" date="2017-11" db="EMBL/GenBank/DDBJ databases">
        <title>Bacillus camelliae sp. nov., isolated from pu'er tea.</title>
        <authorList>
            <person name="Niu L."/>
        </authorList>
    </citation>
    <scope>NUCLEOTIDE SEQUENCE [LARGE SCALE GENOMIC DNA]</scope>
    <source>
        <strain evidence="2 3">7578-1</strain>
    </source>
</reference>
<evidence type="ECO:0000256" key="1">
    <source>
        <dbReference type="SAM" id="SignalP"/>
    </source>
</evidence>
<protein>
    <recommendedName>
        <fullName evidence="4">Lipoprotein</fullName>
    </recommendedName>
</protein>
<accession>A0A2N3LIJ1</accession>
<evidence type="ECO:0008006" key="4">
    <source>
        <dbReference type="Google" id="ProtNLM"/>
    </source>
</evidence>
<dbReference type="Pfam" id="PF20316">
    <property type="entry name" value="DUF6612"/>
    <property type="match status" value="1"/>
</dbReference>
<evidence type="ECO:0000313" key="3">
    <source>
        <dbReference type="Proteomes" id="UP000233440"/>
    </source>
</evidence>
<proteinExistence type="predicted"/>
<feature type="chain" id="PRO_5014884892" description="Lipoprotein" evidence="1">
    <location>
        <begin position="26"/>
        <end position="285"/>
    </location>
</feature>
<dbReference type="InterPro" id="IPR046720">
    <property type="entry name" value="DUF6612"/>
</dbReference>
<dbReference type="PROSITE" id="PS51257">
    <property type="entry name" value="PROKAR_LIPOPROTEIN"/>
    <property type="match status" value="1"/>
</dbReference>
<evidence type="ECO:0000313" key="2">
    <source>
        <dbReference type="EMBL" id="PKR84448.1"/>
    </source>
</evidence>